<evidence type="ECO:0000256" key="5">
    <source>
        <dbReference type="ARBA" id="ARBA00022692"/>
    </source>
</evidence>
<feature type="transmembrane region" description="Helical" evidence="8">
    <location>
        <begin position="76"/>
        <end position="98"/>
    </location>
</feature>
<dbReference type="PANTHER" id="PTHR34979">
    <property type="entry name" value="INNER MEMBRANE PROTEIN YGAZ"/>
    <property type="match status" value="1"/>
</dbReference>
<reference evidence="9" key="1">
    <citation type="submission" date="2024-05" db="EMBL/GenBank/DDBJ databases">
        <authorList>
            <person name="Yang L."/>
            <person name="Pan L."/>
        </authorList>
    </citation>
    <scope>NUCLEOTIDE SEQUENCE</scope>
    <source>
        <strain evidence="9">FCG-7</strain>
    </source>
</reference>
<keyword evidence="5 8" id="KW-0812">Transmembrane</keyword>
<organism evidence="9">
    <name type="scientific">Chitinibacter mangrovi</name>
    <dbReference type="NCBI Taxonomy" id="3153927"/>
    <lineage>
        <taxon>Bacteria</taxon>
        <taxon>Pseudomonadati</taxon>
        <taxon>Pseudomonadota</taxon>
        <taxon>Betaproteobacteria</taxon>
        <taxon>Neisseriales</taxon>
        <taxon>Chitinibacteraceae</taxon>
        <taxon>Chitinibacter</taxon>
    </lineage>
</organism>
<evidence type="ECO:0000256" key="4">
    <source>
        <dbReference type="ARBA" id="ARBA00022475"/>
    </source>
</evidence>
<dbReference type="RefSeq" id="WP_348945447.1">
    <property type="nucleotide sequence ID" value="NZ_CP157355.1"/>
</dbReference>
<dbReference type="EMBL" id="CP157355">
    <property type="protein sequence ID" value="XBM01136.1"/>
    <property type="molecule type" value="Genomic_DNA"/>
</dbReference>
<accession>A0AAU7FBS4</accession>
<keyword evidence="6 8" id="KW-1133">Transmembrane helix</keyword>
<feature type="transmembrane region" description="Helical" evidence="8">
    <location>
        <begin position="148"/>
        <end position="173"/>
    </location>
</feature>
<dbReference type="KEGG" id="cmav:ABHF33_02290"/>
<sequence>MGETSLFNFTVASYHRLMNPKPSLQSFKAGFLATLPMQLGVAPFGLIFGTLAAPSGLPPWAALAMSVFVYAGSAQFLALTLLAASASWPVIVLTTLVVNLRHALYSATLQSPLSYLPFWRRAALAYFLTDETFAAVQSGLNQNAQPIGAYMLGSGVCNCATWIIFTALGIVLGQAVPQIQHWGLEFAMVATFTGIVVSMLVSRAQWIAALCAGATALLAAGLPYKLGLILAVIVGVSAGMLAARTEPLAHSPSA</sequence>
<evidence type="ECO:0000256" key="3">
    <source>
        <dbReference type="ARBA" id="ARBA00022448"/>
    </source>
</evidence>
<gene>
    <name evidence="9" type="ORF">ABHF33_02290</name>
</gene>
<keyword evidence="7 8" id="KW-0472">Membrane</keyword>
<evidence type="ECO:0000256" key="1">
    <source>
        <dbReference type="ARBA" id="ARBA00004651"/>
    </source>
</evidence>
<dbReference type="AlphaFoldDB" id="A0AAU7FBS4"/>
<keyword evidence="4" id="KW-1003">Cell membrane</keyword>
<evidence type="ECO:0000256" key="7">
    <source>
        <dbReference type="ARBA" id="ARBA00023136"/>
    </source>
</evidence>
<dbReference type="GO" id="GO:1903785">
    <property type="term" value="P:L-valine transmembrane transport"/>
    <property type="evidence" value="ECO:0007669"/>
    <property type="project" value="TreeGrafter"/>
</dbReference>
<dbReference type="PANTHER" id="PTHR34979:SF1">
    <property type="entry name" value="INNER MEMBRANE PROTEIN YGAZ"/>
    <property type="match status" value="1"/>
</dbReference>
<dbReference type="Pfam" id="PF03591">
    <property type="entry name" value="AzlC"/>
    <property type="match status" value="1"/>
</dbReference>
<feature type="transmembrane region" description="Helical" evidence="8">
    <location>
        <begin position="179"/>
        <end position="197"/>
    </location>
</feature>
<feature type="transmembrane region" description="Helical" evidence="8">
    <location>
        <begin position="44"/>
        <end position="69"/>
    </location>
</feature>
<evidence type="ECO:0000256" key="8">
    <source>
        <dbReference type="SAM" id="Phobius"/>
    </source>
</evidence>
<keyword evidence="3" id="KW-0813">Transport</keyword>
<protein>
    <submittedName>
        <fullName evidence="9">AzlC family ABC transporter permease</fullName>
    </submittedName>
</protein>
<comment type="subcellular location">
    <subcellularLocation>
        <location evidence="1">Cell membrane</location>
        <topology evidence="1">Multi-pass membrane protein</topology>
    </subcellularLocation>
</comment>
<evidence type="ECO:0000256" key="6">
    <source>
        <dbReference type="ARBA" id="ARBA00022989"/>
    </source>
</evidence>
<name>A0AAU7FBS4_9NEIS</name>
<proteinExistence type="inferred from homology"/>
<dbReference type="InterPro" id="IPR011606">
    <property type="entry name" value="Brnchd-chn_aa_trnsp_permease"/>
</dbReference>
<evidence type="ECO:0000256" key="2">
    <source>
        <dbReference type="ARBA" id="ARBA00010735"/>
    </source>
</evidence>
<feature type="transmembrane region" description="Helical" evidence="8">
    <location>
        <begin position="226"/>
        <end position="243"/>
    </location>
</feature>
<dbReference type="GO" id="GO:0005886">
    <property type="term" value="C:plasma membrane"/>
    <property type="evidence" value="ECO:0007669"/>
    <property type="project" value="UniProtKB-SubCell"/>
</dbReference>
<evidence type="ECO:0000313" key="9">
    <source>
        <dbReference type="EMBL" id="XBM01136.1"/>
    </source>
</evidence>
<comment type="similarity">
    <text evidence="2">Belongs to the AzlC family.</text>
</comment>